<protein>
    <recommendedName>
        <fullName evidence="8">Ets-domain protein</fullName>
    </recommendedName>
</protein>
<dbReference type="InterPro" id="IPR003118">
    <property type="entry name" value="Pointed_dom"/>
</dbReference>
<evidence type="ECO:0000313" key="6">
    <source>
        <dbReference type="EMBL" id="OZC08377.1"/>
    </source>
</evidence>
<dbReference type="GO" id="GO:0005634">
    <property type="term" value="C:nucleus"/>
    <property type="evidence" value="ECO:0007669"/>
    <property type="project" value="UniProtKB-SubCell"/>
</dbReference>
<dbReference type="Gene3D" id="1.10.10.10">
    <property type="entry name" value="Winged helix-like DNA-binding domain superfamily/Winged helix DNA-binding domain"/>
    <property type="match status" value="1"/>
</dbReference>
<evidence type="ECO:0000313" key="7">
    <source>
        <dbReference type="Proteomes" id="UP000242913"/>
    </source>
</evidence>
<dbReference type="SMART" id="SM00251">
    <property type="entry name" value="SAM_PNT"/>
    <property type="match status" value="1"/>
</dbReference>
<dbReference type="InterPro" id="IPR036388">
    <property type="entry name" value="WH-like_DNA-bd_sf"/>
</dbReference>
<dbReference type="CDD" id="cd08532">
    <property type="entry name" value="SAM_PNT-PDEF-like"/>
    <property type="match status" value="1"/>
</dbReference>
<dbReference type="FunFam" id="1.10.10.10:FF:000996">
    <property type="entry name" value="Predicted protein"/>
    <property type="match status" value="1"/>
</dbReference>
<dbReference type="EMBL" id="KZ270009">
    <property type="protein sequence ID" value="OZC08377.1"/>
    <property type="molecule type" value="Genomic_DNA"/>
</dbReference>
<dbReference type="PANTHER" id="PTHR11849">
    <property type="entry name" value="ETS"/>
    <property type="match status" value="1"/>
</dbReference>
<keyword evidence="2 3" id="KW-0238">DNA-binding</keyword>
<proteinExistence type="inferred from homology"/>
<keyword evidence="7" id="KW-1185">Reference proteome</keyword>
<dbReference type="Gene3D" id="1.10.150.50">
    <property type="entry name" value="Transcription Factor, Ets-1"/>
    <property type="match status" value="1"/>
</dbReference>
<dbReference type="SUPFAM" id="SSF47769">
    <property type="entry name" value="SAM/Pointed domain"/>
    <property type="match status" value="1"/>
</dbReference>
<keyword evidence="3" id="KW-0539">Nucleus</keyword>
<evidence type="ECO:0000259" key="5">
    <source>
        <dbReference type="PROSITE" id="PS51433"/>
    </source>
</evidence>
<dbReference type="PROSITE" id="PS50061">
    <property type="entry name" value="ETS_DOMAIN_3"/>
    <property type="match status" value="1"/>
</dbReference>
<feature type="domain" description="PNT" evidence="5">
    <location>
        <begin position="274"/>
        <end position="356"/>
    </location>
</feature>
<evidence type="ECO:0000256" key="2">
    <source>
        <dbReference type="ARBA" id="ARBA00023125"/>
    </source>
</evidence>
<dbReference type="Pfam" id="PF00178">
    <property type="entry name" value="Ets"/>
    <property type="match status" value="1"/>
</dbReference>
<comment type="subcellular location">
    <subcellularLocation>
        <location evidence="3">Nucleus</location>
    </subcellularLocation>
</comment>
<dbReference type="InterPro" id="IPR046328">
    <property type="entry name" value="ETS_fam"/>
</dbReference>
<dbReference type="PROSITE" id="PS51433">
    <property type="entry name" value="PNT"/>
    <property type="match status" value="1"/>
</dbReference>
<evidence type="ECO:0000259" key="4">
    <source>
        <dbReference type="PROSITE" id="PS50061"/>
    </source>
</evidence>
<dbReference type="PROSITE" id="PS00346">
    <property type="entry name" value="ETS_DOMAIN_2"/>
    <property type="match status" value="1"/>
</dbReference>
<organism evidence="6 7">
    <name type="scientific">Onchocerca flexuosa</name>
    <dbReference type="NCBI Taxonomy" id="387005"/>
    <lineage>
        <taxon>Eukaryota</taxon>
        <taxon>Metazoa</taxon>
        <taxon>Ecdysozoa</taxon>
        <taxon>Nematoda</taxon>
        <taxon>Chromadorea</taxon>
        <taxon>Rhabditida</taxon>
        <taxon>Spirurina</taxon>
        <taxon>Spiruromorpha</taxon>
        <taxon>Filarioidea</taxon>
        <taxon>Onchocercidae</taxon>
        <taxon>Onchocerca</taxon>
    </lineage>
</organism>
<dbReference type="Pfam" id="PF02198">
    <property type="entry name" value="SAM_PNT"/>
    <property type="match status" value="1"/>
</dbReference>
<dbReference type="PANTHER" id="PTHR11849:SF182">
    <property type="entry name" value="SAM POINTED DOMAIN-CONTAINING ETS TRANSCRIPTION FACTOR"/>
    <property type="match status" value="1"/>
</dbReference>
<feature type="domain" description="ETS" evidence="4">
    <location>
        <begin position="508"/>
        <end position="591"/>
    </location>
</feature>
<dbReference type="InterPro" id="IPR000418">
    <property type="entry name" value="Ets_dom"/>
</dbReference>
<dbReference type="Proteomes" id="UP000242913">
    <property type="component" value="Unassembled WGS sequence"/>
</dbReference>
<name>A0A238BSP2_9BILA</name>
<comment type="similarity">
    <text evidence="1 3">Belongs to the ETS family.</text>
</comment>
<dbReference type="InterPro" id="IPR013761">
    <property type="entry name" value="SAM/pointed_sf"/>
</dbReference>
<evidence type="ECO:0008006" key="8">
    <source>
        <dbReference type="Google" id="ProtNLM"/>
    </source>
</evidence>
<dbReference type="GO" id="GO:0043565">
    <property type="term" value="F:sequence-specific DNA binding"/>
    <property type="evidence" value="ECO:0007669"/>
    <property type="project" value="InterPro"/>
</dbReference>
<dbReference type="GO" id="GO:0030154">
    <property type="term" value="P:cell differentiation"/>
    <property type="evidence" value="ECO:0007669"/>
    <property type="project" value="TreeGrafter"/>
</dbReference>
<dbReference type="PRINTS" id="PR00454">
    <property type="entry name" value="ETSDOMAIN"/>
</dbReference>
<dbReference type="SMART" id="SM00413">
    <property type="entry name" value="ETS"/>
    <property type="match status" value="1"/>
</dbReference>
<evidence type="ECO:0000256" key="1">
    <source>
        <dbReference type="ARBA" id="ARBA00005562"/>
    </source>
</evidence>
<dbReference type="OrthoDB" id="5961210at2759"/>
<evidence type="ECO:0000256" key="3">
    <source>
        <dbReference type="RuleBase" id="RU004019"/>
    </source>
</evidence>
<dbReference type="GO" id="GO:0000981">
    <property type="term" value="F:DNA-binding transcription factor activity, RNA polymerase II-specific"/>
    <property type="evidence" value="ECO:0007669"/>
    <property type="project" value="TreeGrafter"/>
</dbReference>
<accession>A0A238BSP2</accession>
<dbReference type="SUPFAM" id="SSF46785">
    <property type="entry name" value="Winged helix' DNA-binding domain"/>
    <property type="match status" value="1"/>
</dbReference>
<gene>
    <name evidence="6" type="ORF">X798_04577</name>
</gene>
<dbReference type="AlphaFoldDB" id="A0A238BSP2"/>
<reference evidence="6 7" key="1">
    <citation type="submission" date="2015-12" db="EMBL/GenBank/DDBJ databases">
        <title>Draft genome of the nematode, Onchocerca flexuosa.</title>
        <authorList>
            <person name="Mitreva M."/>
        </authorList>
    </citation>
    <scope>NUCLEOTIDE SEQUENCE [LARGE SCALE GENOMIC DNA]</scope>
    <source>
        <strain evidence="6">Red Deer</strain>
    </source>
</reference>
<sequence>MDTLNTTVIGAHATLSLSSYHRWNALSPSLMSENDDDNNEMKACGPVKIKYLFDSDDQVYFSSNLTSTTTQQHNKLINHRDHQHQLVIPTIPLASCATATAFLSFAFNRRLVSSNRNVGIHKNKYHELRDDVFIQCEPSDEKIHVNISEEGYLKHDSWTLIFELGNGQNKIILNGKQERLQVLLASERQFHRGLTNNSISISLIKADRNVQTGENSNCYSFVTQPSATVLTGATTTESLGDHRDDEISVPASSVTNNANDAAQMDIYRDLILRHLIQDINTTCTKLGLPTDPQAWSAEHSARWMSEMCVQFQLPPPRQLYMNGRTLLSMTQDDFMARAPEGGDTLHAQLQLWKTAYDSYSQQNSNSNSDNNQSSSEITQNCNRSAQYWVNPSPLALNVTEQGELLTSAQDYLNNFNPSDNDVAISMNCYPNSAYQNVSQEGALLGNAAVHQQYYASAQTAGIGILPSPSDSEISSNGSSMNDVNTIDGAVIDTRQTSTPQFPRHSGTVHLWHFIRELLDHPKQYSSCVRWVDRQEGTFKIESSHHLARFWGQRKNRAQMNYDKLSRSLRQYYKKGIIQKPEKKQRLVYKFLPPYNL</sequence>
<dbReference type="InterPro" id="IPR036390">
    <property type="entry name" value="WH_DNA-bd_sf"/>
</dbReference>